<protein>
    <recommendedName>
        <fullName evidence="3">Asp23/Gls24 family envelope stress response protein</fullName>
    </recommendedName>
</protein>
<keyword evidence="2" id="KW-1185">Reference proteome</keyword>
<accession>A0ABN2WYQ2</accession>
<evidence type="ECO:0000313" key="1">
    <source>
        <dbReference type="EMBL" id="GAA2100173.1"/>
    </source>
</evidence>
<proteinExistence type="predicted"/>
<sequence>MTALDERRPTACAPEDRGRTTVPAKVVARIAEQCAFEVASVGSNAGGVLGIGARRDFATRPSAEAEIYGSIVVLRLNVGIAFPTTLRDALKELREHVAARVEQLSGLEVGRIDVQISWLNSTATGRRILR</sequence>
<gene>
    <name evidence="1" type="ORF">GCM10009823_22400</name>
</gene>
<name>A0ABN2WYQ2_9MICO</name>
<evidence type="ECO:0000313" key="2">
    <source>
        <dbReference type="Proteomes" id="UP001500984"/>
    </source>
</evidence>
<dbReference type="RefSeq" id="WP_291791916.1">
    <property type="nucleotide sequence ID" value="NZ_BAAAPZ010000008.1"/>
</dbReference>
<evidence type="ECO:0008006" key="3">
    <source>
        <dbReference type="Google" id="ProtNLM"/>
    </source>
</evidence>
<comment type="caution">
    <text evidence="1">The sequence shown here is derived from an EMBL/GenBank/DDBJ whole genome shotgun (WGS) entry which is preliminary data.</text>
</comment>
<dbReference type="EMBL" id="BAAAPZ010000008">
    <property type="protein sequence ID" value="GAA2100173.1"/>
    <property type="molecule type" value="Genomic_DNA"/>
</dbReference>
<reference evidence="1 2" key="1">
    <citation type="journal article" date="2019" name="Int. J. Syst. Evol. Microbiol.">
        <title>The Global Catalogue of Microorganisms (GCM) 10K type strain sequencing project: providing services to taxonomists for standard genome sequencing and annotation.</title>
        <authorList>
            <consortium name="The Broad Institute Genomics Platform"/>
            <consortium name="The Broad Institute Genome Sequencing Center for Infectious Disease"/>
            <person name="Wu L."/>
            <person name="Ma J."/>
        </authorList>
    </citation>
    <scope>NUCLEOTIDE SEQUENCE [LARGE SCALE GENOMIC DNA]</scope>
    <source>
        <strain evidence="1 2">JCM 15900</strain>
    </source>
</reference>
<organism evidence="1 2">
    <name type="scientific">Brevibacterium salitolerans</name>
    <dbReference type="NCBI Taxonomy" id="1403566"/>
    <lineage>
        <taxon>Bacteria</taxon>
        <taxon>Bacillati</taxon>
        <taxon>Actinomycetota</taxon>
        <taxon>Actinomycetes</taxon>
        <taxon>Micrococcales</taxon>
        <taxon>Brevibacteriaceae</taxon>
        <taxon>Brevibacterium</taxon>
    </lineage>
</organism>
<dbReference type="Proteomes" id="UP001500984">
    <property type="component" value="Unassembled WGS sequence"/>
</dbReference>